<dbReference type="Proteomes" id="UP000266188">
    <property type="component" value="Unassembled WGS sequence"/>
</dbReference>
<feature type="compositionally biased region" description="Polar residues" evidence="1">
    <location>
        <begin position="430"/>
        <end position="446"/>
    </location>
</feature>
<feature type="compositionally biased region" description="Basic residues" evidence="1">
    <location>
        <begin position="483"/>
        <end position="493"/>
    </location>
</feature>
<name>A0A3A2ZSF1_9EURO</name>
<dbReference type="Pfam" id="PF00903">
    <property type="entry name" value="Glyoxalase"/>
    <property type="match status" value="1"/>
</dbReference>
<organism evidence="3 4">
    <name type="scientific">Aspergillus sclerotialis</name>
    <dbReference type="NCBI Taxonomy" id="2070753"/>
    <lineage>
        <taxon>Eukaryota</taxon>
        <taxon>Fungi</taxon>
        <taxon>Dikarya</taxon>
        <taxon>Ascomycota</taxon>
        <taxon>Pezizomycotina</taxon>
        <taxon>Eurotiomycetes</taxon>
        <taxon>Eurotiomycetidae</taxon>
        <taxon>Eurotiales</taxon>
        <taxon>Aspergillaceae</taxon>
        <taxon>Aspergillus</taxon>
        <taxon>Aspergillus subgen. Polypaecilum</taxon>
    </lineage>
</organism>
<feature type="compositionally biased region" description="Polar residues" evidence="1">
    <location>
        <begin position="407"/>
        <end position="419"/>
    </location>
</feature>
<protein>
    <submittedName>
        <fullName evidence="3">Glyoxalase</fullName>
    </submittedName>
</protein>
<dbReference type="Gene3D" id="3.10.180.10">
    <property type="entry name" value="2,3-Dihydroxybiphenyl 1,2-Dioxygenase, domain 1"/>
    <property type="match status" value="1"/>
</dbReference>
<dbReference type="SUPFAM" id="SSF54593">
    <property type="entry name" value="Glyoxalase/Bleomycin resistance protein/Dihydroxybiphenyl dioxygenase"/>
    <property type="match status" value="1"/>
</dbReference>
<feature type="compositionally biased region" description="Low complexity" evidence="1">
    <location>
        <begin position="266"/>
        <end position="275"/>
    </location>
</feature>
<dbReference type="OrthoDB" id="10249419at2759"/>
<feature type="compositionally biased region" description="Low complexity" evidence="1">
    <location>
        <begin position="541"/>
        <end position="554"/>
    </location>
</feature>
<feature type="region of interest" description="Disordered" evidence="1">
    <location>
        <begin position="291"/>
        <end position="343"/>
    </location>
</feature>
<feature type="region of interest" description="Disordered" evidence="1">
    <location>
        <begin position="366"/>
        <end position="554"/>
    </location>
</feature>
<evidence type="ECO:0000313" key="4">
    <source>
        <dbReference type="Proteomes" id="UP000266188"/>
    </source>
</evidence>
<keyword evidence="4" id="KW-1185">Reference proteome</keyword>
<feature type="compositionally biased region" description="Polar residues" evidence="1">
    <location>
        <begin position="366"/>
        <end position="389"/>
    </location>
</feature>
<feature type="region of interest" description="Disordered" evidence="1">
    <location>
        <begin position="241"/>
        <end position="275"/>
    </location>
</feature>
<feature type="compositionally biased region" description="Low complexity" evidence="1">
    <location>
        <begin position="151"/>
        <end position="166"/>
    </location>
</feature>
<reference evidence="4" key="1">
    <citation type="submission" date="2017-02" db="EMBL/GenBank/DDBJ databases">
        <authorList>
            <person name="Tafer H."/>
            <person name="Lopandic K."/>
        </authorList>
    </citation>
    <scope>NUCLEOTIDE SEQUENCE [LARGE SCALE GENOMIC DNA]</scope>
    <source>
        <strain evidence="4">CBS 366.77</strain>
    </source>
</reference>
<sequence>MPFSHLTLTVSHLPTSTSFFLSCLQPLGYQFIGRSDEYIGFGHKPGEPADFWITEQKPGVPAGAAHIAFPASSKDAVGSFFVRALKAGGKFHGEPKVRDSESGYYSAAVLDFDGNSIEAVYRPSSSSAKSEVSVSPRGLLMEGSVVSKSSSKVSSVKPGSVYSPKSTGRSPESHVSREDVAVDRAAPSVASQQTAQRASAPTYVVQTNQKTDDGKAAKTIVGTLIGAAAGAAIAYAMSKGDSQSSESIPPPQDETQKYAQLPPPSSVSSSHAPAQALESQGYKFIEAPPARSTYSQLDQRPKITRSVTSKNPRASTIYEGTELVDQPGYLDDQGRRASEGSVYSTRDLPLRAIEYQPEMYPCNPSTLISSFNDKPRQMSTGSIHSSSTIKPPKSNHQDSHSAYYSIPKSQAPSTASSTRTARKIPLPQGSAPSVSSYRSTSKSQLSARDIPLPGSVNGSSIIPEDPVRPDDSISQAGGESRRSTHSHSHRSQHSKPGSRASKKSSKFDEPVKPSDSVSQVSSHASQRTVKAGGNVAGGSRAGSKASSRRGSQAW</sequence>
<accession>A0A3A2ZSF1</accession>
<dbReference type="PANTHER" id="PTHR35006">
    <property type="entry name" value="GLYOXALASE FAMILY PROTEIN (AFU_ORTHOLOGUE AFUA_5G14830)"/>
    <property type="match status" value="1"/>
</dbReference>
<feature type="compositionally biased region" description="Low complexity" evidence="1">
    <location>
        <begin position="514"/>
        <end position="526"/>
    </location>
</feature>
<evidence type="ECO:0000256" key="1">
    <source>
        <dbReference type="SAM" id="MobiDB-lite"/>
    </source>
</evidence>
<evidence type="ECO:0000313" key="3">
    <source>
        <dbReference type="EMBL" id="RJE22224.1"/>
    </source>
</evidence>
<proteinExistence type="predicted"/>
<feature type="region of interest" description="Disordered" evidence="1">
    <location>
        <begin position="151"/>
        <end position="206"/>
    </location>
</feature>
<feature type="compositionally biased region" description="Basic and acidic residues" evidence="1">
    <location>
        <begin position="171"/>
        <end position="182"/>
    </location>
</feature>
<dbReference type="InterPro" id="IPR037523">
    <property type="entry name" value="VOC_core"/>
</dbReference>
<dbReference type="EMBL" id="MVGC01000179">
    <property type="protein sequence ID" value="RJE22224.1"/>
    <property type="molecule type" value="Genomic_DNA"/>
</dbReference>
<dbReference type="InterPro" id="IPR004360">
    <property type="entry name" value="Glyas_Fos-R_dOase_dom"/>
</dbReference>
<dbReference type="STRING" id="2070753.A0A3A2ZSF1"/>
<feature type="compositionally biased region" description="Polar residues" evidence="1">
    <location>
        <begin position="305"/>
        <end position="314"/>
    </location>
</feature>
<gene>
    <name evidence="3" type="ORF">PHISCL_05438</name>
</gene>
<dbReference type="CDD" id="cd07262">
    <property type="entry name" value="VOC_like"/>
    <property type="match status" value="1"/>
</dbReference>
<dbReference type="InterPro" id="IPR029068">
    <property type="entry name" value="Glyas_Bleomycin-R_OHBP_Dase"/>
</dbReference>
<feature type="domain" description="VOC" evidence="2">
    <location>
        <begin position="2"/>
        <end position="122"/>
    </location>
</feature>
<dbReference type="AlphaFoldDB" id="A0A3A2ZSF1"/>
<comment type="caution">
    <text evidence="3">The sequence shown here is derived from an EMBL/GenBank/DDBJ whole genome shotgun (WGS) entry which is preliminary data.</text>
</comment>
<dbReference type="PANTHER" id="PTHR35006:SF3">
    <property type="entry name" value="GLYOXALASE FAMILY PROTEIN (AFU_ORTHOLOGUE AFUA_3G06020)"/>
    <property type="match status" value="1"/>
</dbReference>
<feature type="compositionally biased region" description="Polar residues" evidence="1">
    <location>
        <begin position="189"/>
        <end position="206"/>
    </location>
</feature>
<evidence type="ECO:0000259" key="2">
    <source>
        <dbReference type="PROSITE" id="PS51819"/>
    </source>
</evidence>
<dbReference type="PROSITE" id="PS51819">
    <property type="entry name" value="VOC"/>
    <property type="match status" value="1"/>
</dbReference>